<reference evidence="1 2" key="1">
    <citation type="journal article" date="2016" name="Nat. Commun.">
        <title>Thousands of microbial genomes shed light on interconnected biogeochemical processes in an aquifer system.</title>
        <authorList>
            <person name="Anantharaman K."/>
            <person name="Brown C.T."/>
            <person name="Hug L.A."/>
            <person name="Sharon I."/>
            <person name="Castelle C.J."/>
            <person name="Probst A.J."/>
            <person name="Thomas B.C."/>
            <person name="Singh A."/>
            <person name="Wilkins M.J."/>
            <person name="Karaoz U."/>
            <person name="Brodie E.L."/>
            <person name="Williams K.H."/>
            <person name="Hubbard S.S."/>
            <person name="Banfield J.F."/>
        </authorList>
    </citation>
    <scope>NUCLEOTIDE SEQUENCE [LARGE SCALE GENOMIC DNA]</scope>
</reference>
<gene>
    <name evidence="1" type="ORF">A2774_01155</name>
</gene>
<sequence>MIKVRGLIWDDWNKKHLANHSVTPEEVEEVCHSKFRAVTSYRGRIQLMGKTKKGRGLIIILSPEGRDLKPYGNDIYYVITAFEEVQEL</sequence>
<name>A0A1F7G862_9BACT</name>
<protein>
    <recommendedName>
        <fullName evidence="3">DUF4258 domain-containing protein</fullName>
    </recommendedName>
</protein>
<evidence type="ECO:0008006" key="3">
    <source>
        <dbReference type="Google" id="ProtNLM"/>
    </source>
</evidence>
<dbReference type="EMBL" id="MFZG01000043">
    <property type="protein sequence ID" value="OGK15006.1"/>
    <property type="molecule type" value="Genomic_DNA"/>
</dbReference>
<evidence type="ECO:0000313" key="1">
    <source>
        <dbReference type="EMBL" id="OGK15006.1"/>
    </source>
</evidence>
<dbReference type="Proteomes" id="UP000177208">
    <property type="component" value="Unassembled WGS sequence"/>
</dbReference>
<accession>A0A1F7G862</accession>
<organism evidence="1 2">
    <name type="scientific">Candidatus Roizmanbacteria bacterium RIFCSPHIGHO2_01_FULL_39_12c</name>
    <dbReference type="NCBI Taxonomy" id="1802031"/>
    <lineage>
        <taxon>Bacteria</taxon>
        <taxon>Candidatus Roizmaniibacteriota</taxon>
    </lineage>
</organism>
<proteinExistence type="predicted"/>
<dbReference type="AlphaFoldDB" id="A0A1F7G862"/>
<comment type="caution">
    <text evidence="1">The sequence shown here is derived from an EMBL/GenBank/DDBJ whole genome shotgun (WGS) entry which is preliminary data.</text>
</comment>
<evidence type="ECO:0000313" key="2">
    <source>
        <dbReference type="Proteomes" id="UP000177208"/>
    </source>
</evidence>